<organism evidence="8 9">
    <name type="scientific">Actinomadura macrotermitis</name>
    <dbReference type="NCBI Taxonomy" id="2585200"/>
    <lineage>
        <taxon>Bacteria</taxon>
        <taxon>Bacillati</taxon>
        <taxon>Actinomycetota</taxon>
        <taxon>Actinomycetes</taxon>
        <taxon>Streptosporangiales</taxon>
        <taxon>Thermomonosporaceae</taxon>
        <taxon>Actinomadura</taxon>
    </lineage>
</organism>
<evidence type="ECO:0000313" key="9">
    <source>
        <dbReference type="Proteomes" id="UP000487268"/>
    </source>
</evidence>
<dbReference type="Proteomes" id="UP000487268">
    <property type="component" value="Unassembled WGS sequence"/>
</dbReference>
<dbReference type="Pfam" id="PF25816">
    <property type="entry name" value="RamC_N"/>
    <property type="match status" value="1"/>
</dbReference>
<protein>
    <recommendedName>
        <fullName evidence="7">Protein kinase domain-containing protein</fullName>
    </recommendedName>
</protein>
<dbReference type="Gene3D" id="3.30.200.20">
    <property type="entry name" value="Phosphorylase Kinase, domain 1"/>
    <property type="match status" value="1"/>
</dbReference>
<evidence type="ECO:0000256" key="6">
    <source>
        <dbReference type="SAM" id="MobiDB-lite"/>
    </source>
</evidence>
<gene>
    <name evidence="8" type="ORF">ACRB68_10310</name>
</gene>
<proteinExistence type="predicted"/>
<keyword evidence="5" id="KW-0067">ATP-binding</keyword>
<keyword evidence="4" id="KW-0418">Kinase</keyword>
<evidence type="ECO:0000256" key="4">
    <source>
        <dbReference type="ARBA" id="ARBA00022777"/>
    </source>
</evidence>
<dbReference type="Gene3D" id="1.10.510.10">
    <property type="entry name" value="Transferase(Phosphotransferase) domain 1"/>
    <property type="match status" value="1"/>
</dbReference>
<dbReference type="GO" id="GO:0005524">
    <property type="term" value="F:ATP binding"/>
    <property type="evidence" value="ECO:0007669"/>
    <property type="project" value="UniProtKB-KW"/>
</dbReference>
<feature type="domain" description="Protein kinase" evidence="7">
    <location>
        <begin position="454"/>
        <end position="711"/>
    </location>
</feature>
<evidence type="ECO:0000259" key="7">
    <source>
        <dbReference type="PROSITE" id="PS50011"/>
    </source>
</evidence>
<sequence length="1274" mass="134209">MAPVDILERLGELSARGLRLRRGEVWIDVQDRRTPIPEQGWKLHVAARPATLGATLDRALPVLLSLAPNFKVVGDAGILREFNSPSNTTGSAGKAITVYPAQDSVAAVGHALVAALHGLAAPIIRSDRRISPDAPVYYRYGPFRPRYRMTGNGDFELVVIGPSGELFPGAAGPTFRCPDWAEDPFPPHTEAHPADQRPPTVHPRTPDNDHRPFPKGHPPPSRPHDDRPPHLARTRKEQPPAGEPPPLKRSSPAPRQAPTPHRTADDHRPPADRSPPDNARPPGDEPPPNGAQLPRAAPPPQDTRPPNDAPPSGSARSATDEQALNEVRPSGEAGTWSGGRLPGGGQDGGKRRSLGEQRLSGAWQARGERQFFGDPPVEGEQEGAPGQGGQWPLGRGAPGSERLSAGGRRSPGGRLPAGERGAVGGTGSSHRPQGRPGVGWHQGSEASPVLGGRYRLTAGIASAARGSVYRAVDMRTGHEVVIKQARAYIGEIADGTDVRANLRNERRILHALAGADGFPRFVDHFRHGEDEFLVVTSAGDRDLRQDVVDHGRYGAGPERSLADLARRLVALLDTLHAHGVVYRDLAPKNITLDEHGRCRLVDFDISRFEGTQRFGWSPGYSPPGQRRDRPAEPEDDYYALGATLFYAATGLDPVRMHDDGERNAAATLIALGAFGLRDEITAGAIPRLLSADPRQRVAAVSDLRRCRRDAVGAPPPLPDIGDLDGLVDHVLGQVLHQARELMGAAPGRPLPTNAHIGTAGIGMELLHHAARPEVRELVGEMASRTRAEMEQAPLGHGLLFGGAGALIFLAAADGRFRVGAPLPADYRFHAECDFRGDPRRSGSGPSARLDGLLHADVDGRADAPDHVRGVLRADGPGLTGGFGYVGGGCSVEAGTGEVSGFVSAGGVSYAGGAGSALSARTAGRVPREEVPSPGSRLFGGMDVRWGGEVLGSRLRDFRRPLLPVPAAGPMQGRLGAAMGGEPALPRPAAEAKDDHAQGVAGTGVGHLILARLLDDPRHLERAAECAARIVQGRVRRTAGELPAAPPGSGVHAEYGMAHGLAGVAYFLLAHARAGGTSPADAERRYARLAAEVPSLIAAAGTPAARPMAGSWCQGLAGIGTSLLAAWAWLDDDRYLEPAGACGRAALRIAPSMAVLSQCCGMAGVGELLIDLALATRSEEYLAGARRVLALMLARCGGEPDRPVFPDHSLAGAAAQWGVGTAGVLTFLRRLRDMGGQRPWTAEWRPPRLGFMAAGFESPSGRGPGFQGGALFPGG</sequence>
<dbReference type="Pfam" id="PF00069">
    <property type="entry name" value="Pkinase"/>
    <property type="match status" value="1"/>
</dbReference>
<feature type="region of interest" description="Disordered" evidence="6">
    <location>
        <begin position="175"/>
        <end position="446"/>
    </location>
</feature>
<evidence type="ECO:0000256" key="5">
    <source>
        <dbReference type="ARBA" id="ARBA00022840"/>
    </source>
</evidence>
<dbReference type="Gene3D" id="1.50.10.10">
    <property type="match status" value="1"/>
</dbReference>
<dbReference type="EMBL" id="WEGH01000001">
    <property type="protein sequence ID" value="MQY02996.1"/>
    <property type="molecule type" value="Genomic_DNA"/>
</dbReference>
<dbReference type="InterPro" id="IPR012341">
    <property type="entry name" value="6hp_glycosidase-like_sf"/>
</dbReference>
<dbReference type="InterPro" id="IPR058053">
    <property type="entry name" value="RamC_C"/>
</dbReference>
<dbReference type="InterPro" id="IPR007822">
    <property type="entry name" value="LANC-like"/>
</dbReference>
<dbReference type="GO" id="GO:0031179">
    <property type="term" value="P:peptide modification"/>
    <property type="evidence" value="ECO:0007669"/>
    <property type="project" value="InterPro"/>
</dbReference>
<evidence type="ECO:0000256" key="1">
    <source>
        <dbReference type="ARBA" id="ARBA00022527"/>
    </source>
</evidence>
<comment type="caution">
    <text evidence="8">The sequence shown here is derived from an EMBL/GenBank/DDBJ whole genome shotgun (WGS) entry which is preliminary data.</text>
</comment>
<dbReference type="InterPro" id="IPR011009">
    <property type="entry name" value="Kinase-like_dom_sf"/>
</dbReference>
<keyword evidence="1" id="KW-0723">Serine/threonine-protein kinase</keyword>
<dbReference type="InterPro" id="IPR000719">
    <property type="entry name" value="Prot_kinase_dom"/>
</dbReference>
<dbReference type="SMART" id="SM01260">
    <property type="entry name" value="LANC_like"/>
    <property type="match status" value="1"/>
</dbReference>
<dbReference type="Pfam" id="PF05147">
    <property type="entry name" value="LANC_like"/>
    <property type="match status" value="1"/>
</dbReference>
<dbReference type="PANTHER" id="PTHR24346">
    <property type="entry name" value="MAP/MICROTUBULE AFFINITY-REGULATING KINASE"/>
    <property type="match status" value="1"/>
</dbReference>
<dbReference type="SMART" id="SM00220">
    <property type="entry name" value="S_TKc"/>
    <property type="match status" value="1"/>
</dbReference>
<dbReference type="GO" id="GO:0004674">
    <property type="term" value="F:protein serine/threonine kinase activity"/>
    <property type="evidence" value="ECO:0007669"/>
    <property type="project" value="UniProtKB-KW"/>
</dbReference>
<feature type="compositionally biased region" description="Gly residues" evidence="6">
    <location>
        <begin position="336"/>
        <end position="347"/>
    </location>
</feature>
<feature type="compositionally biased region" description="Basic and acidic residues" evidence="6">
    <location>
        <begin position="262"/>
        <end position="275"/>
    </location>
</feature>
<feature type="compositionally biased region" description="Low complexity" evidence="6">
    <location>
        <begin position="375"/>
        <end position="384"/>
    </location>
</feature>
<dbReference type="SUPFAM" id="SSF158745">
    <property type="entry name" value="LanC-like"/>
    <property type="match status" value="1"/>
</dbReference>
<feature type="compositionally biased region" description="Pro residues" evidence="6">
    <location>
        <begin position="296"/>
        <end position="309"/>
    </location>
</feature>
<keyword evidence="2" id="KW-0808">Transferase</keyword>
<evidence type="ECO:0000256" key="3">
    <source>
        <dbReference type="ARBA" id="ARBA00022741"/>
    </source>
</evidence>
<dbReference type="CDD" id="cd04791">
    <property type="entry name" value="LanC_SerThrkinase"/>
    <property type="match status" value="1"/>
</dbReference>
<dbReference type="AlphaFoldDB" id="A0A7K0BPI8"/>
<evidence type="ECO:0000313" key="8">
    <source>
        <dbReference type="EMBL" id="MQY02996.1"/>
    </source>
</evidence>
<dbReference type="GO" id="GO:0005975">
    <property type="term" value="P:carbohydrate metabolic process"/>
    <property type="evidence" value="ECO:0007669"/>
    <property type="project" value="InterPro"/>
</dbReference>
<name>A0A7K0BPI8_9ACTN</name>
<dbReference type="SUPFAM" id="SSF56112">
    <property type="entry name" value="Protein kinase-like (PK-like)"/>
    <property type="match status" value="1"/>
</dbReference>
<keyword evidence="3" id="KW-0547">Nucleotide-binding</keyword>
<dbReference type="PANTHER" id="PTHR24346:SF82">
    <property type="entry name" value="KP78A-RELATED"/>
    <property type="match status" value="1"/>
</dbReference>
<evidence type="ECO:0000256" key="2">
    <source>
        <dbReference type="ARBA" id="ARBA00022679"/>
    </source>
</evidence>
<dbReference type="GO" id="GO:0035556">
    <property type="term" value="P:intracellular signal transduction"/>
    <property type="evidence" value="ECO:0007669"/>
    <property type="project" value="TreeGrafter"/>
</dbReference>
<reference evidence="8 9" key="1">
    <citation type="submission" date="2019-10" db="EMBL/GenBank/DDBJ databases">
        <title>Actinomadura rubteroloni sp. nov. and Actinomadura macrotermitis sp. nov., isolated from the gut of fungus growing-termite Macrotermes natalensis.</title>
        <authorList>
            <person name="Benndorf R."/>
            <person name="Martin K."/>
            <person name="Kuefner M."/>
            <person name="De Beer W."/>
            <person name="Kaster A.-K."/>
            <person name="Vollmers J."/>
            <person name="Poulsen M."/>
            <person name="Beemelmanns C."/>
        </authorList>
    </citation>
    <scope>NUCLEOTIDE SEQUENCE [LARGE SCALE GENOMIC DNA]</scope>
    <source>
        <strain evidence="8 9">RB68</strain>
    </source>
</reference>
<keyword evidence="9" id="KW-1185">Reference proteome</keyword>
<dbReference type="PROSITE" id="PS50011">
    <property type="entry name" value="PROTEIN_KINASE_DOM"/>
    <property type="match status" value="1"/>
</dbReference>
<dbReference type="InterPro" id="IPR057929">
    <property type="entry name" value="RamC_N"/>
</dbReference>
<dbReference type="GO" id="GO:0005737">
    <property type="term" value="C:cytoplasm"/>
    <property type="evidence" value="ECO:0007669"/>
    <property type="project" value="TreeGrafter"/>
</dbReference>
<accession>A0A7K0BPI8</accession>
<feature type="compositionally biased region" description="Basic and acidic residues" evidence="6">
    <location>
        <begin position="222"/>
        <end position="238"/>
    </location>
</feature>